<evidence type="ECO:0000256" key="2">
    <source>
        <dbReference type="ARBA" id="ARBA00013017"/>
    </source>
</evidence>
<dbReference type="Pfam" id="PF00578">
    <property type="entry name" value="AhpC-TSA"/>
    <property type="match status" value="1"/>
</dbReference>
<comment type="subunit">
    <text evidence="1">Monomer.</text>
</comment>
<dbReference type="EMBL" id="CAFBPQ010000006">
    <property type="protein sequence ID" value="CAB5016090.1"/>
    <property type="molecule type" value="Genomic_DNA"/>
</dbReference>
<dbReference type="InterPro" id="IPR050924">
    <property type="entry name" value="Peroxiredoxin_BCP/PrxQ"/>
</dbReference>
<evidence type="ECO:0000256" key="8">
    <source>
        <dbReference type="ARBA" id="ARBA00032824"/>
    </source>
</evidence>
<keyword evidence="5" id="KW-0560">Oxidoreductase</keyword>
<dbReference type="PROSITE" id="PS51352">
    <property type="entry name" value="THIOREDOXIN_2"/>
    <property type="match status" value="1"/>
</dbReference>
<dbReference type="InterPro" id="IPR024706">
    <property type="entry name" value="Peroxiredoxin_AhpC-typ"/>
</dbReference>
<evidence type="ECO:0000256" key="1">
    <source>
        <dbReference type="ARBA" id="ARBA00011245"/>
    </source>
</evidence>
<sequence length="154" mass="16954">MSGPEVGALAPDFTLPGVQLHNRRDFSLSEYRGKPVVLAFYPGDATAGCSLQLRSYRDDFEVFEKAGAVVLAISPQSVDSHADWSDREGFPFALLADTDHKVIESYGVRSAVVGVKRTVYIIDSQGIVQWRFTGGVRAIFKKPRHLAKVLKEVS</sequence>
<feature type="domain" description="Thioredoxin" evidence="11">
    <location>
        <begin position="4"/>
        <end position="154"/>
    </location>
</feature>
<keyword evidence="7" id="KW-0676">Redox-active center</keyword>
<keyword evidence="3" id="KW-0575">Peroxidase</keyword>
<gene>
    <name evidence="12" type="ORF">UFOPK2683_00437</name>
    <name evidence="13" type="ORF">UFOPK3605_01375</name>
    <name evidence="14" type="ORF">UFOPK3897_01615</name>
    <name evidence="15" type="ORF">UFOPK4121_00351</name>
</gene>
<dbReference type="SUPFAM" id="SSF52833">
    <property type="entry name" value="Thioredoxin-like"/>
    <property type="match status" value="1"/>
</dbReference>
<dbReference type="EC" id="1.11.1.24" evidence="2"/>
<dbReference type="AlphaFoldDB" id="A0A6J7N9M1"/>
<dbReference type="GO" id="GO:0034599">
    <property type="term" value="P:cellular response to oxidative stress"/>
    <property type="evidence" value="ECO:0007669"/>
    <property type="project" value="TreeGrafter"/>
</dbReference>
<dbReference type="PIRSF" id="PIRSF000239">
    <property type="entry name" value="AHPC"/>
    <property type="match status" value="1"/>
</dbReference>
<dbReference type="CDD" id="cd03017">
    <property type="entry name" value="PRX_BCP"/>
    <property type="match status" value="1"/>
</dbReference>
<evidence type="ECO:0000256" key="10">
    <source>
        <dbReference type="ARBA" id="ARBA00049091"/>
    </source>
</evidence>
<evidence type="ECO:0000256" key="6">
    <source>
        <dbReference type="ARBA" id="ARBA00023157"/>
    </source>
</evidence>
<evidence type="ECO:0000259" key="11">
    <source>
        <dbReference type="PROSITE" id="PS51352"/>
    </source>
</evidence>
<organism evidence="14">
    <name type="scientific">freshwater metagenome</name>
    <dbReference type="NCBI Taxonomy" id="449393"/>
    <lineage>
        <taxon>unclassified sequences</taxon>
        <taxon>metagenomes</taxon>
        <taxon>ecological metagenomes</taxon>
    </lineage>
</organism>
<protein>
    <recommendedName>
        <fullName evidence="2">thioredoxin-dependent peroxiredoxin</fullName>
        <ecNumber evidence="2">1.11.1.24</ecNumber>
    </recommendedName>
    <alternativeName>
        <fullName evidence="8">Thioredoxin peroxidase</fullName>
    </alternativeName>
</protein>
<evidence type="ECO:0000256" key="9">
    <source>
        <dbReference type="ARBA" id="ARBA00038489"/>
    </source>
</evidence>
<evidence type="ECO:0000313" key="12">
    <source>
        <dbReference type="EMBL" id="CAB4718502.1"/>
    </source>
</evidence>
<evidence type="ECO:0000256" key="7">
    <source>
        <dbReference type="ARBA" id="ARBA00023284"/>
    </source>
</evidence>
<keyword evidence="4" id="KW-0049">Antioxidant</keyword>
<evidence type="ECO:0000313" key="14">
    <source>
        <dbReference type="EMBL" id="CAB4988915.1"/>
    </source>
</evidence>
<name>A0A6J7N9M1_9ZZZZ</name>
<dbReference type="InterPro" id="IPR000866">
    <property type="entry name" value="AhpC/TSA"/>
</dbReference>
<dbReference type="EMBL" id="CAEZYK010000015">
    <property type="protein sequence ID" value="CAB4718502.1"/>
    <property type="molecule type" value="Genomic_DNA"/>
</dbReference>
<evidence type="ECO:0000256" key="3">
    <source>
        <dbReference type="ARBA" id="ARBA00022559"/>
    </source>
</evidence>
<evidence type="ECO:0000256" key="4">
    <source>
        <dbReference type="ARBA" id="ARBA00022862"/>
    </source>
</evidence>
<evidence type="ECO:0000313" key="15">
    <source>
        <dbReference type="EMBL" id="CAB5016090.1"/>
    </source>
</evidence>
<dbReference type="PANTHER" id="PTHR42801">
    <property type="entry name" value="THIOREDOXIN-DEPENDENT PEROXIDE REDUCTASE"/>
    <property type="match status" value="1"/>
</dbReference>
<dbReference type="Gene3D" id="3.40.30.10">
    <property type="entry name" value="Glutaredoxin"/>
    <property type="match status" value="1"/>
</dbReference>
<comment type="similarity">
    <text evidence="9">Belongs to the peroxiredoxin family. BCP/PrxQ subfamily.</text>
</comment>
<dbReference type="EMBL" id="CAFBMM010000091">
    <property type="protein sequence ID" value="CAB4915242.1"/>
    <property type="molecule type" value="Genomic_DNA"/>
</dbReference>
<dbReference type="PANTHER" id="PTHR42801:SF4">
    <property type="entry name" value="AHPC_TSA FAMILY PROTEIN"/>
    <property type="match status" value="1"/>
</dbReference>
<dbReference type="InterPro" id="IPR013766">
    <property type="entry name" value="Thioredoxin_domain"/>
</dbReference>
<evidence type="ECO:0000313" key="13">
    <source>
        <dbReference type="EMBL" id="CAB4915242.1"/>
    </source>
</evidence>
<keyword evidence="6" id="KW-1015">Disulfide bond</keyword>
<dbReference type="InterPro" id="IPR036249">
    <property type="entry name" value="Thioredoxin-like_sf"/>
</dbReference>
<dbReference type="GO" id="GO:0005737">
    <property type="term" value="C:cytoplasm"/>
    <property type="evidence" value="ECO:0007669"/>
    <property type="project" value="TreeGrafter"/>
</dbReference>
<proteinExistence type="inferred from homology"/>
<reference evidence="14" key="1">
    <citation type="submission" date="2020-05" db="EMBL/GenBank/DDBJ databases">
        <authorList>
            <person name="Chiriac C."/>
            <person name="Salcher M."/>
            <person name="Ghai R."/>
            <person name="Kavagutti S V."/>
        </authorList>
    </citation>
    <scope>NUCLEOTIDE SEQUENCE</scope>
</reference>
<comment type="catalytic activity">
    <reaction evidence="10">
        <text>a hydroperoxide + [thioredoxin]-dithiol = an alcohol + [thioredoxin]-disulfide + H2O</text>
        <dbReference type="Rhea" id="RHEA:62620"/>
        <dbReference type="Rhea" id="RHEA-COMP:10698"/>
        <dbReference type="Rhea" id="RHEA-COMP:10700"/>
        <dbReference type="ChEBI" id="CHEBI:15377"/>
        <dbReference type="ChEBI" id="CHEBI:29950"/>
        <dbReference type="ChEBI" id="CHEBI:30879"/>
        <dbReference type="ChEBI" id="CHEBI:35924"/>
        <dbReference type="ChEBI" id="CHEBI:50058"/>
        <dbReference type="EC" id="1.11.1.24"/>
    </reaction>
</comment>
<evidence type="ECO:0000256" key="5">
    <source>
        <dbReference type="ARBA" id="ARBA00023002"/>
    </source>
</evidence>
<dbReference type="EMBL" id="CAFBOF010000064">
    <property type="protein sequence ID" value="CAB4988915.1"/>
    <property type="molecule type" value="Genomic_DNA"/>
</dbReference>
<accession>A0A6J7N9M1</accession>
<dbReference type="GO" id="GO:0045454">
    <property type="term" value="P:cell redox homeostasis"/>
    <property type="evidence" value="ECO:0007669"/>
    <property type="project" value="TreeGrafter"/>
</dbReference>
<dbReference type="GO" id="GO:0008379">
    <property type="term" value="F:thioredoxin peroxidase activity"/>
    <property type="evidence" value="ECO:0007669"/>
    <property type="project" value="TreeGrafter"/>
</dbReference>